<dbReference type="PANTHER" id="PTHR45876">
    <property type="entry name" value="FI04035P"/>
    <property type="match status" value="1"/>
</dbReference>
<dbReference type="AlphaFoldDB" id="A0A915Q784"/>
<organism evidence="5 6">
    <name type="scientific">Setaria digitata</name>
    <dbReference type="NCBI Taxonomy" id="48799"/>
    <lineage>
        <taxon>Eukaryota</taxon>
        <taxon>Metazoa</taxon>
        <taxon>Ecdysozoa</taxon>
        <taxon>Nematoda</taxon>
        <taxon>Chromadorea</taxon>
        <taxon>Rhabditida</taxon>
        <taxon>Spirurina</taxon>
        <taxon>Spiruromorpha</taxon>
        <taxon>Filarioidea</taxon>
        <taxon>Setariidae</taxon>
        <taxon>Setaria</taxon>
    </lineage>
</organism>
<feature type="domain" description="MyTH4" evidence="4">
    <location>
        <begin position="316"/>
        <end position="470"/>
    </location>
</feature>
<dbReference type="Proteomes" id="UP000887581">
    <property type="component" value="Unplaced"/>
</dbReference>
<dbReference type="PROSITE" id="PS50020">
    <property type="entry name" value="WW_DOMAIN_2"/>
    <property type="match status" value="1"/>
</dbReference>
<dbReference type="SMART" id="SM00456">
    <property type="entry name" value="WW"/>
    <property type="match status" value="2"/>
</dbReference>
<keyword evidence="5" id="KW-1185">Reference proteome</keyword>
<dbReference type="GO" id="GO:0005737">
    <property type="term" value="C:cytoplasm"/>
    <property type="evidence" value="ECO:0007669"/>
    <property type="project" value="TreeGrafter"/>
</dbReference>
<dbReference type="InterPro" id="IPR000857">
    <property type="entry name" value="MyTH4_dom"/>
</dbReference>
<dbReference type="Pfam" id="PF00620">
    <property type="entry name" value="RhoGAP"/>
    <property type="match status" value="1"/>
</dbReference>
<dbReference type="GO" id="GO:0005096">
    <property type="term" value="F:GTPase activator activity"/>
    <property type="evidence" value="ECO:0007669"/>
    <property type="project" value="TreeGrafter"/>
</dbReference>
<name>A0A915Q784_9BILA</name>
<dbReference type="Gene3D" id="1.25.40.530">
    <property type="entry name" value="MyTH4 domain"/>
    <property type="match status" value="1"/>
</dbReference>
<dbReference type="Gene3D" id="1.10.555.10">
    <property type="entry name" value="Rho GTPase activation protein"/>
    <property type="match status" value="1"/>
</dbReference>
<feature type="domain" description="WW" evidence="2">
    <location>
        <begin position="53"/>
        <end position="87"/>
    </location>
</feature>
<reference evidence="6" key="1">
    <citation type="submission" date="2022-11" db="UniProtKB">
        <authorList>
            <consortium name="WormBaseParasite"/>
        </authorList>
    </citation>
    <scope>IDENTIFICATION</scope>
</reference>
<dbReference type="InterPro" id="IPR008936">
    <property type="entry name" value="Rho_GTPase_activation_prot"/>
</dbReference>
<dbReference type="FunFam" id="2.20.70.10:FF:000022">
    <property type="entry name" value="Rho GTPase activating protein 39"/>
    <property type="match status" value="1"/>
</dbReference>
<dbReference type="WBParaSite" id="sdigi.contig77.g3768.t1">
    <property type="protein sequence ID" value="sdigi.contig77.g3768.t1"/>
    <property type="gene ID" value="sdigi.contig77.g3768"/>
</dbReference>
<dbReference type="SMART" id="SM00139">
    <property type="entry name" value="MyTH4"/>
    <property type="match status" value="1"/>
</dbReference>
<dbReference type="InterPro" id="IPR038185">
    <property type="entry name" value="MyTH4_dom_sf"/>
</dbReference>
<dbReference type="InterPro" id="IPR000198">
    <property type="entry name" value="RhoGAP_dom"/>
</dbReference>
<dbReference type="PROSITE" id="PS51016">
    <property type="entry name" value="MYTH4"/>
    <property type="match status" value="1"/>
</dbReference>
<feature type="domain" description="Rho-GAP" evidence="3">
    <location>
        <begin position="481"/>
        <end position="668"/>
    </location>
</feature>
<dbReference type="Gene3D" id="2.20.70.10">
    <property type="match status" value="2"/>
</dbReference>
<evidence type="ECO:0000313" key="6">
    <source>
        <dbReference type="WBParaSite" id="sdigi.contig77.g3768.t1"/>
    </source>
</evidence>
<feature type="region of interest" description="Disordered" evidence="1">
    <location>
        <begin position="123"/>
        <end position="147"/>
    </location>
</feature>
<accession>A0A915Q784</accession>
<dbReference type="Pfam" id="PF00784">
    <property type="entry name" value="MyTH4"/>
    <property type="match status" value="1"/>
</dbReference>
<evidence type="ECO:0000259" key="4">
    <source>
        <dbReference type="PROSITE" id="PS51016"/>
    </source>
</evidence>
<dbReference type="FunFam" id="1.10.555.10:FF:000045">
    <property type="entry name" value="RhoGAP domain containing protein"/>
    <property type="match status" value="1"/>
</dbReference>
<dbReference type="InterPro" id="IPR036020">
    <property type="entry name" value="WW_dom_sf"/>
</dbReference>
<sequence>MDEGRSRNDFHCSPGMKVEWVEIVEPQTRQYMYANLRTGQCAWEPPAGVPVKKTASNQWWELFDTNSQRFYYYNATTMQTVWQKPTNCDIIPLAKLQTLKENTELHSNLERDDGSPVLERAMTAKRNNETQTSPKEERRSGSSRSLSHTVFAQNISPESGIVTTRRLNSPHTSISRRAYKTSSSPMQVSPGYIAPLVSNVQDMRIYSDRECLPRNIPSVPVTPYIPRDDSLEGHSVQSQHHRLQIGMSTRTASSTSTSAMPSIIQSSAGSSSSSLTVSNSRFPLDDGTTLKKYHNSTSSPKVREFNDTSSGASDCWTKESIKQPVSGNMDDKHVKKEAPNMFKVIQSYMGDRKSKTSNDQLALTLCEWGISKESLADELFCQIMKQLTGNERFDSIRRGWELLAIFLAFFTPSNQEIMQKLTEFIEANSDRLLDMPEVPISHYAIQCSRRLVRLPASRPKPSLGLIQESRVHIFNPPQFCTPLEELMEMQAEKYPERILPWLETTLIDLILSADGQHTEGLFRVPADPDHVHTARLRLDRGLIPVVRDAHVPAALLKLWLRSLPEPLLPDMFYMRCLAVCDQPEEACRVAELLPAVNRLVLAKLLELLQLLAEVDTVKYTKMDVCNLAMVMAPNVLRCGSDDPRVIFDNARREMTFLKTLILHYDTSFIRSIS</sequence>
<evidence type="ECO:0000259" key="3">
    <source>
        <dbReference type="PROSITE" id="PS50238"/>
    </source>
</evidence>
<evidence type="ECO:0000256" key="1">
    <source>
        <dbReference type="SAM" id="MobiDB-lite"/>
    </source>
</evidence>
<dbReference type="SMART" id="SM00324">
    <property type="entry name" value="RhoGAP"/>
    <property type="match status" value="1"/>
</dbReference>
<dbReference type="GO" id="GO:0005856">
    <property type="term" value="C:cytoskeleton"/>
    <property type="evidence" value="ECO:0007669"/>
    <property type="project" value="InterPro"/>
</dbReference>
<dbReference type="GO" id="GO:0007165">
    <property type="term" value="P:signal transduction"/>
    <property type="evidence" value="ECO:0007669"/>
    <property type="project" value="InterPro"/>
</dbReference>
<dbReference type="InterPro" id="IPR001202">
    <property type="entry name" value="WW_dom"/>
</dbReference>
<protein>
    <submittedName>
        <fullName evidence="6">RhoGAP domain protein</fullName>
    </submittedName>
</protein>
<evidence type="ECO:0000259" key="2">
    <source>
        <dbReference type="PROSITE" id="PS50020"/>
    </source>
</evidence>
<evidence type="ECO:0000313" key="5">
    <source>
        <dbReference type="Proteomes" id="UP000887581"/>
    </source>
</evidence>
<dbReference type="SUPFAM" id="SSF51045">
    <property type="entry name" value="WW domain"/>
    <property type="match status" value="1"/>
</dbReference>
<dbReference type="PROSITE" id="PS50238">
    <property type="entry name" value="RHOGAP"/>
    <property type="match status" value="1"/>
</dbReference>
<feature type="region of interest" description="Disordered" evidence="1">
    <location>
        <begin position="291"/>
        <end position="314"/>
    </location>
</feature>
<dbReference type="SUPFAM" id="SSF48350">
    <property type="entry name" value="GTPase activation domain, GAP"/>
    <property type="match status" value="1"/>
</dbReference>
<dbReference type="PANTHER" id="PTHR45876:SF8">
    <property type="entry name" value="FI04035P"/>
    <property type="match status" value="1"/>
</dbReference>
<proteinExistence type="predicted"/>